<reference evidence="2" key="1">
    <citation type="submission" date="2019-05" db="EMBL/GenBank/DDBJ databases">
        <title>The de novo reference genome and transcriptome assemblies of the wild tomato species Solanum chilense.</title>
        <authorList>
            <person name="Stam R."/>
            <person name="Nosenko T."/>
            <person name="Hoerger A.C."/>
            <person name="Stephan W."/>
            <person name="Seidel M.A."/>
            <person name="Kuhn J.M.M."/>
            <person name="Haberer G."/>
            <person name="Tellier A."/>
        </authorList>
    </citation>
    <scope>NUCLEOTIDE SEQUENCE</scope>
    <source>
        <tissue evidence="2">Mature leaves</tissue>
    </source>
</reference>
<evidence type="ECO:0000256" key="1">
    <source>
        <dbReference type="SAM" id="MobiDB-lite"/>
    </source>
</evidence>
<accession>A0A6N2AYE6</accession>
<sequence>MAGNPADERFRPPDPPLESGNPIVQSKSQEVAEQSLSTSSQATVEAEIDASRHNLGKGHNISSQGIE</sequence>
<proteinExistence type="predicted"/>
<comment type="caution">
    <text evidence="2">The sequence shown here is derived from an EMBL/GenBank/DDBJ whole genome shotgun (WGS) entry which is preliminary data.</text>
</comment>
<feature type="compositionally biased region" description="Polar residues" evidence="1">
    <location>
        <begin position="22"/>
        <end position="43"/>
    </location>
</feature>
<evidence type="ECO:0000313" key="2">
    <source>
        <dbReference type="EMBL" id="TMW87575.1"/>
    </source>
</evidence>
<feature type="region of interest" description="Disordered" evidence="1">
    <location>
        <begin position="1"/>
        <end position="67"/>
    </location>
</feature>
<organism evidence="2">
    <name type="scientific">Solanum chilense</name>
    <name type="common">Tomato</name>
    <name type="synonym">Lycopersicon chilense</name>
    <dbReference type="NCBI Taxonomy" id="4083"/>
    <lineage>
        <taxon>Eukaryota</taxon>
        <taxon>Viridiplantae</taxon>
        <taxon>Streptophyta</taxon>
        <taxon>Embryophyta</taxon>
        <taxon>Tracheophyta</taxon>
        <taxon>Spermatophyta</taxon>
        <taxon>Magnoliopsida</taxon>
        <taxon>eudicotyledons</taxon>
        <taxon>Gunneridae</taxon>
        <taxon>Pentapetalae</taxon>
        <taxon>asterids</taxon>
        <taxon>lamiids</taxon>
        <taxon>Solanales</taxon>
        <taxon>Solanaceae</taxon>
        <taxon>Solanoideae</taxon>
        <taxon>Solaneae</taxon>
        <taxon>Solanum</taxon>
        <taxon>Solanum subgen. Lycopersicon</taxon>
    </lineage>
</organism>
<dbReference type="EMBL" id="RXGB01005628">
    <property type="protein sequence ID" value="TMW87575.1"/>
    <property type="molecule type" value="Genomic_DNA"/>
</dbReference>
<gene>
    <name evidence="2" type="ORF">EJD97_019771</name>
</gene>
<dbReference type="AlphaFoldDB" id="A0A6N2AYE6"/>
<protein>
    <submittedName>
        <fullName evidence="2">Uncharacterized protein</fullName>
    </submittedName>
</protein>
<feature type="compositionally biased region" description="Basic and acidic residues" evidence="1">
    <location>
        <begin position="1"/>
        <end position="12"/>
    </location>
</feature>
<name>A0A6N2AYE6_SOLCI</name>